<evidence type="ECO:0000256" key="9">
    <source>
        <dbReference type="ARBA" id="ARBA00023224"/>
    </source>
</evidence>
<dbReference type="GO" id="GO:0016020">
    <property type="term" value="C:membrane"/>
    <property type="evidence" value="ECO:0007669"/>
    <property type="project" value="UniProtKB-SubCell"/>
</dbReference>
<dbReference type="InterPro" id="IPR017452">
    <property type="entry name" value="GPCR_Rhodpsn_7TM"/>
</dbReference>
<sequence>MNEEPLQHQSISDATYLGAATVLSLIGIVGCLFNACVIFIMLRDPRLWTPQNMIIFNLASSDFAVSVLGNPVTLAAAITKGWIFGETICVIYGFFMALLGIASITTLTVLAYDRYLMIRYPFSSKRLTKETALYAVGGIWIYAFAVTVPPLFGWNRYVNESADISCSIDWESGEHSNYVIYIFVFGLFIPLTVIIYSYVNLVITVRKRAAEKIIGQATKAECRVAIMVAVMILAFLTAWIPYSVLSLLVAFGGIQISPAVSLIPALCAKSSICWNPIIYIGLNTQFRSAWKRFLNIPVTFSEGSVDGDITTGVSKLMAGQQDTMHSANSAICSDADPPPGLMCCLAQDEHHRRDTDPEKYGCKMEMMFNNSPGVCTKSEIGDVSL</sequence>
<keyword evidence="15" id="KW-1185">Reference proteome</keyword>
<proteinExistence type="inferred from homology"/>
<evidence type="ECO:0000256" key="7">
    <source>
        <dbReference type="ARBA" id="ARBA00023170"/>
    </source>
</evidence>
<dbReference type="SMART" id="SM01381">
    <property type="entry name" value="7TM_GPCR_Srsx"/>
    <property type="match status" value="1"/>
</dbReference>
<comment type="similarity">
    <text evidence="2 11">Belongs to the G-protein coupled receptor 1 family.</text>
</comment>
<keyword evidence="10" id="KW-0716">Sensory transduction</keyword>
<evidence type="ECO:0000256" key="2">
    <source>
        <dbReference type="ARBA" id="ARBA00010663"/>
    </source>
</evidence>
<reference evidence="14" key="1">
    <citation type="submission" date="2018-04" db="EMBL/GenBank/DDBJ databases">
        <title>Transcriptome assembly of Sipha flava.</title>
        <authorList>
            <person name="Scully E.D."/>
            <person name="Geib S.M."/>
            <person name="Palmer N.A."/>
            <person name="Koch K."/>
            <person name="Bradshaw J."/>
            <person name="Heng-Moss T."/>
            <person name="Sarath G."/>
        </authorList>
    </citation>
    <scope>NUCLEOTIDE SEQUENCE</scope>
</reference>
<organism evidence="14">
    <name type="scientific">Sipha flava</name>
    <name type="common">yellow sugarcane aphid</name>
    <dbReference type="NCBI Taxonomy" id="143950"/>
    <lineage>
        <taxon>Eukaryota</taxon>
        <taxon>Metazoa</taxon>
        <taxon>Ecdysozoa</taxon>
        <taxon>Arthropoda</taxon>
        <taxon>Hexapoda</taxon>
        <taxon>Insecta</taxon>
        <taxon>Pterygota</taxon>
        <taxon>Neoptera</taxon>
        <taxon>Paraneoptera</taxon>
        <taxon>Hemiptera</taxon>
        <taxon>Sternorrhyncha</taxon>
        <taxon>Aphidomorpha</taxon>
        <taxon>Aphidoidea</taxon>
        <taxon>Aphididae</taxon>
        <taxon>Sipha</taxon>
    </lineage>
</organism>
<evidence type="ECO:0000256" key="4">
    <source>
        <dbReference type="ARBA" id="ARBA00022989"/>
    </source>
</evidence>
<evidence type="ECO:0000313" key="15">
    <source>
        <dbReference type="Proteomes" id="UP000694846"/>
    </source>
</evidence>
<dbReference type="PROSITE" id="PS00237">
    <property type="entry name" value="G_PROTEIN_RECEP_F1_1"/>
    <property type="match status" value="1"/>
</dbReference>
<feature type="transmembrane region" description="Helical" evidence="12">
    <location>
        <begin position="16"/>
        <end position="42"/>
    </location>
</feature>
<dbReference type="OrthoDB" id="2101615at2759"/>
<reference evidence="16 17" key="2">
    <citation type="submission" date="2025-04" db="UniProtKB">
        <authorList>
            <consortium name="RefSeq"/>
        </authorList>
    </citation>
    <scope>IDENTIFICATION</scope>
    <source>
        <tissue evidence="16 17">Whole body</tissue>
    </source>
</reference>
<evidence type="ECO:0000256" key="11">
    <source>
        <dbReference type="RuleBase" id="RU000688"/>
    </source>
</evidence>
<dbReference type="Proteomes" id="UP000694846">
    <property type="component" value="Unplaced"/>
</dbReference>
<dbReference type="SUPFAM" id="SSF81321">
    <property type="entry name" value="Family A G protein-coupled receptor-like"/>
    <property type="match status" value="1"/>
</dbReference>
<evidence type="ECO:0000313" key="14">
    <source>
        <dbReference type="EMBL" id="MBY78844.1"/>
    </source>
</evidence>
<dbReference type="InterPro" id="IPR050125">
    <property type="entry name" value="GPCR_opsins"/>
</dbReference>
<name>A0A2S2QM89_9HEMI</name>
<keyword evidence="3 11" id="KW-0812">Transmembrane</keyword>
<dbReference type="GO" id="GO:0007601">
    <property type="term" value="P:visual perception"/>
    <property type="evidence" value="ECO:0007669"/>
    <property type="project" value="UniProtKB-KW"/>
</dbReference>
<dbReference type="GO" id="GO:0004930">
    <property type="term" value="F:G protein-coupled receptor activity"/>
    <property type="evidence" value="ECO:0007669"/>
    <property type="project" value="UniProtKB-KW"/>
</dbReference>
<dbReference type="RefSeq" id="XP_025419574.1">
    <property type="nucleotide sequence ID" value="XM_025563789.1"/>
</dbReference>
<evidence type="ECO:0000256" key="5">
    <source>
        <dbReference type="ARBA" id="ARBA00023040"/>
    </source>
</evidence>
<feature type="transmembrane region" description="Helical" evidence="12">
    <location>
        <begin position="132"/>
        <end position="152"/>
    </location>
</feature>
<evidence type="ECO:0000259" key="13">
    <source>
        <dbReference type="PROSITE" id="PS50262"/>
    </source>
</evidence>
<feature type="transmembrane region" description="Helical" evidence="12">
    <location>
        <begin position="54"/>
        <end position="78"/>
    </location>
</feature>
<feature type="transmembrane region" description="Helical" evidence="12">
    <location>
        <begin position="224"/>
        <end position="242"/>
    </location>
</feature>
<evidence type="ECO:0000313" key="16">
    <source>
        <dbReference type="RefSeq" id="XP_025419573.1"/>
    </source>
</evidence>
<dbReference type="Pfam" id="PF00001">
    <property type="entry name" value="7tm_1"/>
    <property type="match status" value="1"/>
</dbReference>
<comment type="subcellular location">
    <subcellularLocation>
        <location evidence="1">Membrane</location>
        <topology evidence="1">Multi-pass membrane protein</topology>
    </subcellularLocation>
</comment>
<dbReference type="Gene3D" id="1.20.1070.10">
    <property type="entry name" value="Rhodopsin 7-helix transmembrane proteins"/>
    <property type="match status" value="1"/>
</dbReference>
<keyword evidence="4 12" id="KW-1133">Transmembrane helix</keyword>
<dbReference type="InterPro" id="IPR000276">
    <property type="entry name" value="GPCR_Rhodpsn"/>
</dbReference>
<dbReference type="PROSITE" id="PS50262">
    <property type="entry name" value="G_PROTEIN_RECEP_F1_2"/>
    <property type="match status" value="1"/>
</dbReference>
<feature type="transmembrane region" description="Helical" evidence="12">
    <location>
        <begin position="262"/>
        <end position="282"/>
    </location>
</feature>
<keyword evidence="10" id="KW-0844">Vision</keyword>
<accession>A0A2S2QM89</accession>
<feature type="transmembrane region" description="Helical" evidence="12">
    <location>
        <begin position="178"/>
        <end position="203"/>
    </location>
</feature>
<evidence type="ECO:0000256" key="6">
    <source>
        <dbReference type="ARBA" id="ARBA00023136"/>
    </source>
</evidence>
<evidence type="ECO:0000256" key="8">
    <source>
        <dbReference type="ARBA" id="ARBA00023180"/>
    </source>
</evidence>
<evidence type="ECO:0000256" key="10">
    <source>
        <dbReference type="ARBA" id="ARBA00023305"/>
    </source>
</evidence>
<dbReference type="PRINTS" id="PR00237">
    <property type="entry name" value="GPCRRHODOPSN"/>
</dbReference>
<feature type="domain" description="G-protein coupled receptors family 1 profile" evidence="13">
    <location>
        <begin position="33"/>
        <end position="279"/>
    </location>
</feature>
<keyword evidence="8" id="KW-0325">Glycoprotein</keyword>
<dbReference type="PANTHER" id="PTHR24240">
    <property type="entry name" value="OPSIN"/>
    <property type="match status" value="1"/>
</dbReference>
<keyword evidence="9 11" id="KW-0807">Transducer</keyword>
<dbReference type="EMBL" id="GGMS01009641">
    <property type="protein sequence ID" value="MBY78844.1"/>
    <property type="molecule type" value="Transcribed_RNA"/>
</dbReference>
<feature type="transmembrane region" description="Helical" evidence="12">
    <location>
        <begin position="90"/>
        <end position="112"/>
    </location>
</feature>
<dbReference type="CDD" id="cd14969">
    <property type="entry name" value="7tmA_Opsins_type2_animals"/>
    <property type="match status" value="1"/>
</dbReference>
<protein>
    <submittedName>
        <fullName evidence="14 16 17">Pinopsin</fullName>
    </submittedName>
</protein>
<keyword evidence="7 11" id="KW-0675">Receptor</keyword>
<evidence type="ECO:0000313" key="17">
    <source>
        <dbReference type="RefSeq" id="XP_025419574.1"/>
    </source>
</evidence>
<evidence type="ECO:0000256" key="3">
    <source>
        <dbReference type="ARBA" id="ARBA00022692"/>
    </source>
</evidence>
<keyword evidence="6 12" id="KW-0472">Membrane</keyword>
<evidence type="ECO:0000256" key="1">
    <source>
        <dbReference type="ARBA" id="ARBA00004141"/>
    </source>
</evidence>
<keyword evidence="5 11" id="KW-0297">G-protein coupled receptor</keyword>
<dbReference type="RefSeq" id="XP_025419573.1">
    <property type="nucleotide sequence ID" value="XM_025563788.1"/>
</dbReference>
<evidence type="ECO:0000256" key="12">
    <source>
        <dbReference type="SAM" id="Phobius"/>
    </source>
</evidence>
<gene>
    <name evidence="14" type="primary">OPSP</name>
    <name evidence="16 17" type="synonym">LOC112689909</name>
    <name evidence="14" type="ORF">g.27628</name>
</gene>
<dbReference type="AlphaFoldDB" id="A0A2S2QM89"/>